<feature type="domain" description="SGNH hydrolase-type esterase" evidence="3">
    <location>
        <begin position="189"/>
        <end position="374"/>
    </location>
</feature>
<dbReference type="EMBL" id="CP056775">
    <property type="protein sequence ID" value="QRR03792.1"/>
    <property type="molecule type" value="Genomic_DNA"/>
</dbReference>
<dbReference type="InterPro" id="IPR036514">
    <property type="entry name" value="SGNH_hydro_sf"/>
</dbReference>
<dbReference type="InterPro" id="IPR013830">
    <property type="entry name" value="SGNH_hydro"/>
</dbReference>
<protein>
    <submittedName>
        <fullName evidence="5">SGNH/GDSL hydrolase family protein</fullName>
    </submittedName>
</protein>
<dbReference type="InterPro" id="IPR051532">
    <property type="entry name" value="Ester_Hydrolysis_Enzymes"/>
</dbReference>
<dbReference type="SUPFAM" id="SSF52266">
    <property type="entry name" value="SGNH hydrolase"/>
    <property type="match status" value="2"/>
</dbReference>
<name>A0ABX7IEE4_9BACT</name>
<keyword evidence="1" id="KW-0732">Signal</keyword>
<feature type="chain" id="PRO_5046719698" evidence="1">
    <location>
        <begin position="23"/>
        <end position="595"/>
    </location>
</feature>
<evidence type="ECO:0000259" key="3">
    <source>
        <dbReference type="Pfam" id="PF14606"/>
    </source>
</evidence>
<dbReference type="Pfam" id="PF14607">
    <property type="entry name" value="GxDLY"/>
    <property type="match status" value="1"/>
</dbReference>
<dbReference type="Gene3D" id="2.60.120.260">
    <property type="entry name" value="Galactose-binding domain-like"/>
    <property type="match status" value="1"/>
</dbReference>
<dbReference type="Pfam" id="PF14606">
    <property type="entry name" value="Lipase_GDSL_3"/>
    <property type="match status" value="1"/>
</dbReference>
<evidence type="ECO:0000259" key="2">
    <source>
        <dbReference type="Pfam" id="PF13472"/>
    </source>
</evidence>
<dbReference type="Gene3D" id="3.40.50.1110">
    <property type="entry name" value="SGNH hydrolase"/>
    <property type="match status" value="2"/>
</dbReference>
<dbReference type="PANTHER" id="PTHR30383">
    <property type="entry name" value="THIOESTERASE 1/PROTEASE 1/LYSOPHOSPHOLIPASE L1"/>
    <property type="match status" value="1"/>
</dbReference>
<keyword evidence="5" id="KW-0378">Hydrolase</keyword>
<gene>
    <name evidence="5" type="ORF">HWI92_24205</name>
</gene>
<feature type="domain" description="SGNH hydrolase-type esterase" evidence="2">
    <location>
        <begin position="421"/>
        <end position="584"/>
    </location>
</feature>
<dbReference type="RefSeq" id="WP_204659984.1">
    <property type="nucleotide sequence ID" value="NZ_CP056775.1"/>
</dbReference>
<reference evidence="5 6" key="1">
    <citation type="submission" date="2020-06" db="EMBL/GenBank/DDBJ databases">
        <title>Dyadobacter sandarakinus sp. nov., isolated from the soil of the Arctic Yellow River Station.</title>
        <authorList>
            <person name="Zhang Y."/>
            <person name="Peng F."/>
        </authorList>
    </citation>
    <scope>NUCLEOTIDE SEQUENCE [LARGE SCALE GENOMIC DNA]</scope>
    <source>
        <strain evidence="5 6">Q3-56</strain>
    </source>
</reference>
<dbReference type="InterPro" id="IPR032740">
    <property type="entry name" value="GxDLY"/>
</dbReference>
<evidence type="ECO:0000313" key="5">
    <source>
        <dbReference type="EMBL" id="QRR03792.1"/>
    </source>
</evidence>
<organism evidence="5 6">
    <name type="scientific">Dyadobacter sandarakinus</name>
    <dbReference type="NCBI Taxonomy" id="2747268"/>
    <lineage>
        <taxon>Bacteria</taxon>
        <taxon>Pseudomonadati</taxon>
        <taxon>Bacteroidota</taxon>
        <taxon>Cytophagia</taxon>
        <taxon>Cytophagales</taxon>
        <taxon>Spirosomataceae</taxon>
        <taxon>Dyadobacter</taxon>
    </lineage>
</organism>
<dbReference type="GO" id="GO:0016787">
    <property type="term" value="F:hydrolase activity"/>
    <property type="evidence" value="ECO:0007669"/>
    <property type="project" value="UniProtKB-KW"/>
</dbReference>
<evidence type="ECO:0000313" key="6">
    <source>
        <dbReference type="Proteomes" id="UP000612680"/>
    </source>
</evidence>
<feature type="signal peptide" evidence="1">
    <location>
        <begin position="1"/>
        <end position="22"/>
    </location>
</feature>
<dbReference type="Proteomes" id="UP000612680">
    <property type="component" value="Chromosome"/>
</dbReference>
<keyword evidence="6" id="KW-1185">Reference proteome</keyword>
<accession>A0ABX7IEE4</accession>
<dbReference type="Pfam" id="PF13472">
    <property type="entry name" value="Lipase_GDSL_2"/>
    <property type="match status" value="1"/>
</dbReference>
<feature type="domain" description="SGNH hydrolase-type esterase N-terminal" evidence="4">
    <location>
        <begin position="27"/>
        <end position="177"/>
    </location>
</feature>
<evidence type="ECO:0000259" key="4">
    <source>
        <dbReference type="Pfam" id="PF14607"/>
    </source>
</evidence>
<evidence type="ECO:0000256" key="1">
    <source>
        <dbReference type="SAM" id="SignalP"/>
    </source>
</evidence>
<proteinExistence type="predicted"/>
<sequence>MIKKQYSFIFAALLLLVNPLFAQQSAYTWWNPQSATFPVMEGRSWHGKELKNTYDRLPASAKTKVRQDVWNLAQHSAGLMVRFRASTSEIKVRYVVEGDHALPHMPATGVSGVDLYAISSDGDWRWCAGQHSFGDTISYTFSNLESNDNYHKLGREYRLYLPLYNKVVWLEIGTPAGVTLTPLPVRPDKPIVVYGTSIAQGACPSRPGMAWTAILGRKMDHPLINLGFSGNGKLEKEVVAYVNQIDAKVFVLDCLPNLTIRPEPDIDYDTEEITRRILATVQTLRQSHPQTPIVLAEHAGYTDEAINPQSKHYYTEANETLRAAFGKLKEKGITNIYLISKADFGQDIETTVDGTHPNDLGMMRYAEGYEKNLRTILHEAKGDVSTMQPLTQLRELNRYDWEARHLAIMEQNKKQPPATVVIGNSITHFWGGLPKGPVAQNDKAWTDTFGKSTVNMGYGWDRIENVLWRVYHGELDGFHARQVFVNIGTNNLHLNTDAEIVQGWTLLIDALKIRQPQAEIIMSGIYPRRDQEGRVAALNEKLVQLTGALNVGFINPGKVFLLENGKIDEALFTDGLHPNAKGYTLLGNAIKLRVK</sequence>